<proteinExistence type="predicted"/>
<dbReference type="STRING" id="1382522.W6MVR6"/>
<dbReference type="InterPro" id="IPR023214">
    <property type="entry name" value="HAD_sf"/>
</dbReference>
<reference evidence="1" key="1">
    <citation type="submission" date="2013-12" db="EMBL/GenBank/DDBJ databases">
        <authorList>
            <person name="Genoscope - CEA"/>
        </authorList>
    </citation>
    <scope>NUCLEOTIDE SEQUENCE</scope>
    <source>
        <strain evidence="1">CBS 1993</strain>
    </source>
</reference>
<dbReference type="PANTHER" id="PTHR28181">
    <property type="entry name" value="UPF0655 PROTEIN YCR015C"/>
    <property type="match status" value="1"/>
</dbReference>
<dbReference type="SUPFAM" id="SSF56784">
    <property type="entry name" value="HAD-like"/>
    <property type="match status" value="1"/>
</dbReference>
<reference evidence="1" key="2">
    <citation type="submission" date="2014-02" db="EMBL/GenBank/DDBJ databases">
        <title>Complete DNA sequence of /Kuraishia capsulata/ illustrates novel genomic features among budding yeasts (/Saccharomycotina/).</title>
        <authorList>
            <person name="Morales L."/>
            <person name="Noel B."/>
            <person name="Porcel B."/>
            <person name="Marcet-Houben M."/>
            <person name="Hullo M-F."/>
            <person name="Sacerdot C."/>
            <person name="Tekaia F."/>
            <person name="Leh-Louis V."/>
            <person name="Despons L."/>
            <person name="Khanna V."/>
            <person name="Aury J-M."/>
            <person name="Barbe V."/>
            <person name="Couloux A."/>
            <person name="Labadie K."/>
            <person name="Pelletier E."/>
            <person name="Souciet J-L."/>
            <person name="Boekhout T."/>
            <person name="Gabaldon T."/>
            <person name="Wincker P."/>
            <person name="Dujon B."/>
        </authorList>
    </citation>
    <scope>NUCLEOTIDE SEQUENCE</scope>
    <source>
        <strain evidence="1">CBS 1993</strain>
    </source>
</reference>
<dbReference type="Gene3D" id="3.40.50.1000">
    <property type="entry name" value="HAD superfamily/HAD-like"/>
    <property type="match status" value="1"/>
</dbReference>
<dbReference type="Pfam" id="PF12710">
    <property type="entry name" value="HAD"/>
    <property type="match status" value="1"/>
</dbReference>
<evidence type="ECO:0000313" key="1">
    <source>
        <dbReference type="EMBL" id="CDK26440.1"/>
    </source>
</evidence>
<dbReference type="RefSeq" id="XP_022458444.1">
    <property type="nucleotide sequence ID" value="XM_022602661.1"/>
</dbReference>
<accession>W6MVR6</accession>
<evidence type="ECO:0000313" key="2">
    <source>
        <dbReference type="Proteomes" id="UP000019384"/>
    </source>
</evidence>
<dbReference type="AlphaFoldDB" id="W6MVR6"/>
<dbReference type="InterPro" id="IPR050849">
    <property type="entry name" value="HAD-like_hydrolase_phosphatase"/>
</dbReference>
<name>W6MVR6_9ASCO</name>
<dbReference type="InterPro" id="IPR036412">
    <property type="entry name" value="HAD-like_sf"/>
</dbReference>
<gene>
    <name evidence="1" type="ORF">KUCA_T00002412001</name>
</gene>
<dbReference type="PANTHER" id="PTHR28181:SF1">
    <property type="entry name" value="COLD TOLERANCE PROTEIN 1"/>
    <property type="match status" value="1"/>
</dbReference>
<protein>
    <submittedName>
        <fullName evidence="1">Uncharacterized protein</fullName>
    </submittedName>
</protein>
<dbReference type="Proteomes" id="UP000019384">
    <property type="component" value="Unassembled WGS sequence"/>
</dbReference>
<dbReference type="HOGENOM" id="CLU_056574_2_0_1"/>
<dbReference type="GeneID" id="34519832"/>
<sequence>MVISGLSGKNRMLDIDKIGLLITDWDDTVTDGDTMELCFNAVSQSKPGSLYDHSYFLKLYLQARNEFLAQISSKPYSKRATFSEELAFQEDVKRSEESSAAEAVRLKFFKGVSESDFRKQADKIILREGFLECLAKVREHGIPVEIVSVNWTGKMIDETLRRNGYTGDCIQISSNEFEFDADGVCTGDLYRGNPLTKDGLRTGADKLKITETLIEEHHKVSKKEVVYIGDSSTDVLSMIKADRAIIIKGGSAISVLEALGHEVTDGDADRTPSRFSAVSDWKNLL</sequence>
<organism evidence="1 2">
    <name type="scientific">Kuraishia capsulata CBS 1993</name>
    <dbReference type="NCBI Taxonomy" id="1382522"/>
    <lineage>
        <taxon>Eukaryota</taxon>
        <taxon>Fungi</taxon>
        <taxon>Dikarya</taxon>
        <taxon>Ascomycota</taxon>
        <taxon>Saccharomycotina</taxon>
        <taxon>Pichiomycetes</taxon>
        <taxon>Pichiales</taxon>
        <taxon>Pichiaceae</taxon>
        <taxon>Kuraishia</taxon>
    </lineage>
</organism>
<dbReference type="EMBL" id="HG793127">
    <property type="protein sequence ID" value="CDK26440.1"/>
    <property type="molecule type" value="Genomic_DNA"/>
</dbReference>
<dbReference type="OrthoDB" id="10255128at2759"/>
<keyword evidence="2" id="KW-1185">Reference proteome</keyword>